<dbReference type="InterPro" id="IPR016025">
    <property type="entry name" value="Clathrin_H-chain_N"/>
</dbReference>
<organism evidence="1 2">
    <name type="scientific">Taxus chinensis</name>
    <name type="common">Chinese yew</name>
    <name type="synonym">Taxus wallichiana var. chinensis</name>
    <dbReference type="NCBI Taxonomy" id="29808"/>
    <lineage>
        <taxon>Eukaryota</taxon>
        <taxon>Viridiplantae</taxon>
        <taxon>Streptophyta</taxon>
        <taxon>Embryophyta</taxon>
        <taxon>Tracheophyta</taxon>
        <taxon>Spermatophyta</taxon>
        <taxon>Pinopsida</taxon>
        <taxon>Pinidae</taxon>
        <taxon>Conifers II</taxon>
        <taxon>Cupressales</taxon>
        <taxon>Taxaceae</taxon>
        <taxon>Taxus</taxon>
    </lineage>
</organism>
<dbReference type="GO" id="GO:0006898">
    <property type="term" value="P:receptor-mediated endocytosis"/>
    <property type="evidence" value="ECO:0007669"/>
    <property type="project" value="TreeGrafter"/>
</dbReference>
<feature type="non-terminal residue" evidence="1">
    <location>
        <position position="163"/>
    </location>
</feature>
<dbReference type="GO" id="GO:0009507">
    <property type="term" value="C:chloroplast"/>
    <property type="evidence" value="ECO:0007669"/>
    <property type="project" value="TreeGrafter"/>
</dbReference>
<dbReference type="PANTHER" id="PTHR10292">
    <property type="entry name" value="CLATHRIN HEAVY CHAIN RELATED"/>
    <property type="match status" value="1"/>
</dbReference>
<sequence>MQLFSVDQQHSQALKAHVAAFASFKVAGNENPSILISFASKTITGGQLTSKLHVIELGAQPGKPGFSKKQADLFFPPDFQDDFPVSMQISHKYSLIYVITKLGLLLFYDLETATAVYRNRISLDPIFLTSEATAAVGSMLLIGEVKCCLQLSMKLLLCRLLVD</sequence>
<dbReference type="OMA" id="QNCFILV"/>
<dbReference type="EMBL" id="JAHRHJ020003813">
    <property type="protein sequence ID" value="KAH9289534.1"/>
    <property type="molecule type" value="Genomic_DNA"/>
</dbReference>
<accession>A0AA38C3D4</accession>
<dbReference type="GO" id="GO:0006886">
    <property type="term" value="P:intracellular protein transport"/>
    <property type="evidence" value="ECO:0007669"/>
    <property type="project" value="InterPro"/>
</dbReference>
<dbReference type="Gene3D" id="2.130.10.110">
    <property type="entry name" value="Clathrin heavy-chain terminal domain"/>
    <property type="match status" value="1"/>
</dbReference>
<dbReference type="Proteomes" id="UP000824469">
    <property type="component" value="Unassembled WGS sequence"/>
</dbReference>
<comment type="caution">
    <text evidence="1">The sequence shown here is derived from an EMBL/GenBank/DDBJ whole genome shotgun (WGS) entry which is preliminary data.</text>
</comment>
<name>A0AA38C3D4_TAXCH</name>
<dbReference type="AlphaFoldDB" id="A0AA38C3D4"/>
<dbReference type="GO" id="GO:0032051">
    <property type="term" value="F:clathrin light chain binding"/>
    <property type="evidence" value="ECO:0007669"/>
    <property type="project" value="TreeGrafter"/>
</dbReference>
<evidence type="ECO:0000313" key="2">
    <source>
        <dbReference type="Proteomes" id="UP000824469"/>
    </source>
</evidence>
<gene>
    <name evidence="1" type="ORF">KI387_033651</name>
</gene>
<reference evidence="1 2" key="1">
    <citation type="journal article" date="2021" name="Nat. Plants">
        <title>The Taxus genome provides insights into paclitaxel biosynthesis.</title>
        <authorList>
            <person name="Xiong X."/>
            <person name="Gou J."/>
            <person name="Liao Q."/>
            <person name="Li Y."/>
            <person name="Zhou Q."/>
            <person name="Bi G."/>
            <person name="Li C."/>
            <person name="Du R."/>
            <person name="Wang X."/>
            <person name="Sun T."/>
            <person name="Guo L."/>
            <person name="Liang H."/>
            <person name="Lu P."/>
            <person name="Wu Y."/>
            <person name="Zhang Z."/>
            <person name="Ro D.K."/>
            <person name="Shang Y."/>
            <person name="Huang S."/>
            <person name="Yan J."/>
        </authorList>
    </citation>
    <scope>NUCLEOTIDE SEQUENCE [LARGE SCALE GENOMIC DNA]</scope>
    <source>
        <strain evidence="1">Ta-2019</strain>
    </source>
</reference>
<dbReference type="PANTHER" id="PTHR10292:SF34">
    <property type="entry name" value="CLATHRIN HEAVY CHAIN 1-RELATED"/>
    <property type="match status" value="1"/>
</dbReference>
<dbReference type="GO" id="GO:0030132">
    <property type="term" value="C:clathrin coat of coated pit"/>
    <property type="evidence" value="ECO:0007669"/>
    <property type="project" value="InterPro"/>
</dbReference>
<dbReference type="GO" id="GO:0071439">
    <property type="term" value="C:clathrin complex"/>
    <property type="evidence" value="ECO:0007669"/>
    <property type="project" value="TreeGrafter"/>
</dbReference>
<evidence type="ECO:0000313" key="1">
    <source>
        <dbReference type="EMBL" id="KAH9289534.1"/>
    </source>
</evidence>
<protein>
    <recommendedName>
        <fullName evidence="3">Clathrin heavy chain</fullName>
    </recommendedName>
</protein>
<dbReference type="GO" id="GO:0030130">
    <property type="term" value="C:clathrin coat of trans-Golgi network vesicle"/>
    <property type="evidence" value="ECO:0007669"/>
    <property type="project" value="InterPro"/>
</dbReference>
<dbReference type="SUPFAM" id="SSF50989">
    <property type="entry name" value="Clathrin heavy-chain terminal domain"/>
    <property type="match status" value="1"/>
</dbReference>
<dbReference type="GO" id="GO:0005198">
    <property type="term" value="F:structural molecule activity"/>
    <property type="evidence" value="ECO:0007669"/>
    <property type="project" value="InterPro"/>
</dbReference>
<evidence type="ECO:0008006" key="3">
    <source>
        <dbReference type="Google" id="ProtNLM"/>
    </source>
</evidence>
<keyword evidence="2" id="KW-1185">Reference proteome</keyword>
<dbReference type="GO" id="GO:0009506">
    <property type="term" value="C:plasmodesma"/>
    <property type="evidence" value="ECO:0007669"/>
    <property type="project" value="TreeGrafter"/>
</dbReference>
<proteinExistence type="predicted"/>